<dbReference type="EMBL" id="MFKF01000116">
    <property type="protein sequence ID" value="OGG53869.1"/>
    <property type="molecule type" value="Genomic_DNA"/>
</dbReference>
<dbReference type="SUPFAM" id="SSF88723">
    <property type="entry name" value="PIN domain-like"/>
    <property type="match status" value="1"/>
</dbReference>
<dbReference type="Proteomes" id="UP000178606">
    <property type="component" value="Unassembled WGS sequence"/>
</dbReference>
<dbReference type="Gene3D" id="3.40.50.1010">
    <property type="entry name" value="5'-nuclease"/>
    <property type="match status" value="1"/>
</dbReference>
<dbReference type="AlphaFoldDB" id="A0A1F6CXH2"/>
<dbReference type="InterPro" id="IPR029060">
    <property type="entry name" value="PIN-like_dom_sf"/>
</dbReference>
<accession>A0A1F6CXH2</accession>
<evidence type="ECO:0000313" key="2">
    <source>
        <dbReference type="EMBL" id="OGG53869.1"/>
    </source>
</evidence>
<evidence type="ECO:0000313" key="3">
    <source>
        <dbReference type="Proteomes" id="UP000178606"/>
    </source>
</evidence>
<reference evidence="2 3" key="1">
    <citation type="journal article" date="2016" name="Nat. Commun.">
        <title>Thousands of microbial genomes shed light on interconnected biogeochemical processes in an aquifer system.</title>
        <authorList>
            <person name="Anantharaman K."/>
            <person name="Brown C.T."/>
            <person name="Hug L.A."/>
            <person name="Sharon I."/>
            <person name="Castelle C.J."/>
            <person name="Probst A.J."/>
            <person name="Thomas B.C."/>
            <person name="Singh A."/>
            <person name="Wilkins M.J."/>
            <person name="Karaoz U."/>
            <person name="Brodie E.L."/>
            <person name="Williams K.H."/>
            <person name="Hubbard S.S."/>
            <person name="Banfield J.F."/>
        </authorList>
    </citation>
    <scope>NUCLEOTIDE SEQUENCE [LARGE SCALE GENOMIC DNA]</scope>
    <source>
        <strain evidence="3">RIFCSPLOWO2_12_FULL_64_10</strain>
    </source>
</reference>
<organism evidence="2 3">
    <name type="scientific">Handelsmanbacteria sp. (strain RIFCSPLOWO2_12_FULL_64_10)</name>
    <dbReference type="NCBI Taxonomy" id="1817868"/>
    <lineage>
        <taxon>Bacteria</taxon>
        <taxon>Candidatus Handelsmaniibacteriota</taxon>
    </lineage>
</organism>
<dbReference type="InterPro" id="IPR002716">
    <property type="entry name" value="PIN_dom"/>
</dbReference>
<sequence length="142" mass="15671">MINAVMLDTGTLGIFAHPRADREIVEWVENLVMSGVSVIIPEIADYELRRNLMLEGLTRSLARLDQLKSFLAYAPLTTEIMLKAAELWAEARRRGQPTADPKELDGDVILAAQALQAGAVVATDNVGHLSLFVEAKSWREIT</sequence>
<proteinExistence type="predicted"/>
<feature type="domain" description="PIN" evidence="1">
    <location>
        <begin position="6"/>
        <end position="124"/>
    </location>
</feature>
<name>A0A1F6CXH2_HANXR</name>
<protein>
    <recommendedName>
        <fullName evidence="1">PIN domain-containing protein</fullName>
    </recommendedName>
</protein>
<comment type="caution">
    <text evidence="2">The sequence shown here is derived from an EMBL/GenBank/DDBJ whole genome shotgun (WGS) entry which is preliminary data.</text>
</comment>
<gene>
    <name evidence="2" type="ORF">A3F84_03680</name>
</gene>
<dbReference type="Pfam" id="PF01850">
    <property type="entry name" value="PIN"/>
    <property type="match status" value="1"/>
</dbReference>
<evidence type="ECO:0000259" key="1">
    <source>
        <dbReference type="Pfam" id="PF01850"/>
    </source>
</evidence>